<dbReference type="EMBL" id="JBFPJR010000031">
    <property type="protein sequence ID" value="MEX0429020.1"/>
    <property type="molecule type" value="Genomic_DNA"/>
</dbReference>
<keyword evidence="3" id="KW-1185">Reference proteome</keyword>
<evidence type="ECO:0008006" key="4">
    <source>
        <dbReference type="Google" id="ProtNLM"/>
    </source>
</evidence>
<evidence type="ECO:0000313" key="3">
    <source>
        <dbReference type="Proteomes" id="UP001556631"/>
    </source>
</evidence>
<dbReference type="RefSeq" id="WP_367994988.1">
    <property type="nucleotide sequence ID" value="NZ_JBFPJR010000031.1"/>
</dbReference>
<reference evidence="2 3" key="1">
    <citation type="submission" date="2024-07" db="EMBL/GenBank/DDBJ databases">
        <authorList>
            <person name="Lee S."/>
            <person name="Kang M."/>
        </authorList>
    </citation>
    <scope>NUCLEOTIDE SEQUENCE [LARGE SCALE GENOMIC DNA]</scope>
    <source>
        <strain evidence="2 3">DS6</strain>
    </source>
</reference>
<name>A0ABV3T1D1_9ACTN</name>
<accession>A0ABV3T1D1</accession>
<organism evidence="2 3">
    <name type="scientific">Nocardioides eburneus</name>
    <dbReference type="NCBI Taxonomy" id="3231482"/>
    <lineage>
        <taxon>Bacteria</taxon>
        <taxon>Bacillati</taxon>
        <taxon>Actinomycetota</taxon>
        <taxon>Actinomycetes</taxon>
        <taxon>Propionibacteriales</taxon>
        <taxon>Nocardioidaceae</taxon>
        <taxon>Nocardioides</taxon>
    </lineage>
</organism>
<dbReference type="Proteomes" id="UP001556631">
    <property type="component" value="Unassembled WGS sequence"/>
</dbReference>
<gene>
    <name evidence="2" type="ORF">AB3X52_15440</name>
</gene>
<evidence type="ECO:0000256" key="1">
    <source>
        <dbReference type="SAM" id="MobiDB-lite"/>
    </source>
</evidence>
<protein>
    <recommendedName>
        <fullName evidence="4">Discoidin domain-containing protein</fullName>
    </recommendedName>
</protein>
<feature type="region of interest" description="Disordered" evidence="1">
    <location>
        <begin position="195"/>
        <end position="224"/>
    </location>
</feature>
<comment type="caution">
    <text evidence="2">The sequence shown here is derived from an EMBL/GenBank/DDBJ whole genome shotgun (WGS) entry which is preliminary data.</text>
</comment>
<evidence type="ECO:0000313" key="2">
    <source>
        <dbReference type="EMBL" id="MEX0429020.1"/>
    </source>
</evidence>
<sequence length="373" mass="38691">MRATTGTLRGAEGVVLPHAWTTEGVVAEIPCAIWGGAPVVRRAGGRPRFTGGAPGRLAKVRRFFVILGPVVLALLTTACGAGGDEHVVRAGTVAAAAPAASIQGTDYRIMLPSGRLTVTVTDPVTEVASRQSADHARLLAPSGARLRGVQWTLDPAAGPAYLGNYALFMANEVASDVVGKSAPVSLRLVVDGQRVPLSTKETDEEESEDSGGGGTSSPPGVWAAIPSGHATLEVEYDGLVQRVDLASGTVDRGAASSLSDPQPAAAEGSCESSRPWLNCYSIEAQAFPYVGGHGWARPGRTWLVVDLGTDPDDVSMSRVTVAGRRPVTQLDTIPTTWVYDVPTGSDRLRLGGVVAESGRTAARISGWLPGVAR</sequence>
<proteinExistence type="predicted"/>